<dbReference type="PROSITE" id="PS50883">
    <property type="entry name" value="EAL"/>
    <property type="match status" value="1"/>
</dbReference>
<name>A0ABS9K5F2_9RHOO</name>
<feature type="domain" description="PAC" evidence="5">
    <location>
        <begin position="228"/>
        <end position="292"/>
    </location>
</feature>
<evidence type="ECO:0000313" key="9">
    <source>
        <dbReference type="Proteomes" id="UP001165384"/>
    </source>
</evidence>
<dbReference type="PROSITE" id="PS50110">
    <property type="entry name" value="RESPONSE_REGULATORY"/>
    <property type="match status" value="1"/>
</dbReference>
<dbReference type="InterPro" id="IPR052155">
    <property type="entry name" value="Biofilm_reg_signaling"/>
</dbReference>
<keyword evidence="9" id="KW-1185">Reference proteome</keyword>
<dbReference type="InterPro" id="IPR011006">
    <property type="entry name" value="CheY-like_superfamily"/>
</dbReference>
<dbReference type="SMART" id="SM00091">
    <property type="entry name" value="PAS"/>
    <property type="match status" value="1"/>
</dbReference>
<dbReference type="NCBIfam" id="TIGR00229">
    <property type="entry name" value="sensory_box"/>
    <property type="match status" value="1"/>
</dbReference>
<dbReference type="PROSITE" id="PS50112">
    <property type="entry name" value="PAS"/>
    <property type="match status" value="1"/>
</dbReference>
<proteinExistence type="predicted"/>
<evidence type="ECO:0000313" key="8">
    <source>
        <dbReference type="EMBL" id="MCG2578401.1"/>
    </source>
</evidence>
<accession>A0ABS9K5F2</accession>
<dbReference type="PANTHER" id="PTHR44757">
    <property type="entry name" value="DIGUANYLATE CYCLASE DGCP"/>
    <property type="match status" value="1"/>
</dbReference>
<dbReference type="EMBL" id="JAKLTN010000002">
    <property type="protein sequence ID" value="MCG2578401.1"/>
    <property type="molecule type" value="Genomic_DNA"/>
</dbReference>
<dbReference type="SUPFAM" id="SSF52172">
    <property type="entry name" value="CheY-like"/>
    <property type="match status" value="1"/>
</dbReference>
<dbReference type="Gene3D" id="3.30.70.270">
    <property type="match status" value="1"/>
</dbReference>
<dbReference type="Pfam" id="PF00072">
    <property type="entry name" value="Response_reg"/>
    <property type="match status" value="1"/>
</dbReference>
<gene>
    <name evidence="8" type="ORF">LZ012_15510</name>
</gene>
<dbReference type="SUPFAM" id="SSF55785">
    <property type="entry name" value="PYP-like sensor domain (PAS domain)"/>
    <property type="match status" value="1"/>
</dbReference>
<dbReference type="InterPro" id="IPR001633">
    <property type="entry name" value="EAL_dom"/>
</dbReference>
<sequence>MNAITALYELARIPSLQTHQNILIVDDESRFRLAYRELLADDERTIDEASTGQEAIARLKEGRTDLVILDLKLPDISGLEIMEWMTAHNIDASVIVFSADKSINSAIHALRHRAFEFLRKDCDPNDMIHAVDRALANRQRDQELALVSAQLQHSERLHRFLVEQSPDMIFTLDRQGRFTFINGRVSTLLGYEPRELVGQHYTRVVDPRDYEHVQYAFNERRVGERATSNIEVRFKRKPSTPRARNGAVVTTILSSQGVYESHPLGQPGAFLGTSGVARDISERKKAEQTIAFQAFHDLLTKLPNRTLFVDRLEMAMVQASRRKEKLAVMFLDLDRFKLVNDTYGHQVGDQLLREFAVRVRACLRTGDTLARQGGDEFTALLPTISNKEDVSVVAEKILSELRKPFLLGETQFLATTSIGLAVYPDDSANAEELIRCADMAMYQVKGQGKNGYTAFQPHMHTANLDRLSVENDLRKAVKEGNQFELHFQPQIDADLGKVVGLEALIRWNHPRAGMISPDVFIPIAEETGLIIAISDWVLREACAQLAHLKQHGFGEIRLGVNLSPREFDRVDLLERIRIPLDEFRIAPESLEIEITESLLMKDVENIVARVKRLRSTGVHISIDDFGTRYSSLNYLRRFSVNRIKIDQSFVRDLRTPHDSFAIIQAIVGIARNFNLHVIVEGVETEQQVAILKQLGCNEMQGYFFSRPLPSAKLMDFLKLANRSGSGESFAPRPGFHTEGRDHIQASTQNPTPAGT</sequence>
<dbReference type="CDD" id="cd01948">
    <property type="entry name" value="EAL"/>
    <property type="match status" value="1"/>
</dbReference>
<evidence type="ECO:0000259" key="6">
    <source>
        <dbReference type="PROSITE" id="PS50883"/>
    </source>
</evidence>
<feature type="domain" description="PAS" evidence="4">
    <location>
        <begin position="154"/>
        <end position="224"/>
    </location>
</feature>
<feature type="compositionally biased region" description="Polar residues" evidence="2">
    <location>
        <begin position="744"/>
        <end position="755"/>
    </location>
</feature>
<dbReference type="InterPro" id="IPR000014">
    <property type="entry name" value="PAS"/>
</dbReference>
<dbReference type="Proteomes" id="UP001165384">
    <property type="component" value="Unassembled WGS sequence"/>
</dbReference>
<dbReference type="PROSITE" id="PS50113">
    <property type="entry name" value="PAC"/>
    <property type="match status" value="1"/>
</dbReference>
<feature type="domain" description="Response regulatory" evidence="3">
    <location>
        <begin position="21"/>
        <end position="135"/>
    </location>
</feature>
<dbReference type="RefSeq" id="WP_275711730.1">
    <property type="nucleotide sequence ID" value="NZ_JAKLTN010000002.1"/>
</dbReference>
<dbReference type="SMART" id="SM00052">
    <property type="entry name" value="EAL"/>
    <property type="match status" value="1"/>
</dbReference>
<dbReference type="InterPro" id="IPR035965">
    <property type="entry name" value="PAS-like_dom_sf"/>
</dbReference>
<evidence type="ECO:0000256" key="1">
    <source>
        <dbReference type="PROSITE-ProRule" id="PRU00169"/>
    </source>
</evidence>
<dbReference type="InterPro" id="IPR000700">
    <property type="entry name" value="PAS-assoc_C"/>
</dbReference>
<feature type="domain" description="GGDEF" evidence="7">
    <location>
        <begin position="324"/>
        <end position="457"/>
    </location>
</feature>
<dbReference type="InterPro" id="IPR000160">
    <property type="entry name" value="GGDEF_dom"/>
</dbReference>
<protein>
    <submittedName>
        <fullName evidence="8">EAL domain-containing protein</fullName>
    </submittedName>
</protein>
<evidence type="ECO:0000256" key="2">
    <source>
        <dbReference type="SAM" id="MobiDB-lite"/>
    </source>
</evidence>
<dbReference type="NCBIfam" id="TIGR00254">
    <property type="entry name" value="GGDEF"/>
    <property type="match status" value="1"/>
</dbReference>
<feature type="domain" description="EAL" evidence="6">
    <location>
        <begin position="466"/>
        <end position="721"/>
    </location>
</feature>
<dbReference type="SMART" id="SM00448">
    <property type="entry name" value="REC"/>
    <property type="match status" value="1"/>
</dbReference>
<organism evidence="8 9">
    <name type="scientific">Dechloromonas hankyongensis</name>
    <dbReference type="NCBI Taxonomy" id="2908002"/>
    <lineage>
        <taxon>Bacteria</taxon>
        <taxon>Pseudomonadati</taxon>
        <taxon>Pseudomonadota</taxon>
        <taxon>Betaproteobacteria</taxon>
        <taxon>Rhodocyclales</taxon>
        <taxon>Azonexaceae</taxon>
        <taxon>Dechloromonas</taxon>
    </lineage>
</organism>
<evidence type="ECO:0000259" key="4">
    <source>
        <dbReference type="PROSITE" id="PS50112"/>
    </source>
</evidence>
<dbReference type="SUPFAM" id="SSF141868">
    <property type="entry name" value="EAL domain-like"/>
    <property type="match status" value="1"/>
</dbReference>
<dbReference type="SMART" id="SM00267">
    <property type="entry name" value="GGDEF"/>
    <property type="match status" value="1"/>
</dbReference>
<dbReference type="Pfam" id="PF00563">
    <property type="entry name" value="EAL"/>
    <property type="match status" value="1"/>
</dbReference>
<dbReference type="Pfam" id="PF00990">
    <property type="entry name" value="GGDEF"/>
    <property type="match status" value="1"/>
</dbReference>
<evidence type="ECO:0000259" key="5">
    <source>
        <dbReference type="PROSITE" id="PS50113"/>
    </source>
</evidence>
<dbReference type="CDD" id="cd00130">
    <property type="entry name" value="PAS"/>
    <property type="match status" value="1"/>
</dbReference>
<dbReference type="CDD" id="cd01949">
    <property type="entry name" value="GGDEF"/>
    <property type="match status" value="1"/>
</dbReference>
<comment type="caution">
    <text evidence="8">The sequence shown here is derived from an EMBL/GenBank/DDBJ whole genome shotgun (WGS) entry which is preliminary data.</text>
</comment>
<dbReference type="PROSITE" id="PS50887">
    <property type="entry name" value="GGDEF"/>
    <property type="match status" value="1"/>
</dbReference>
<dbReference type="Gene3D" id="3.20.20.450">
    <property type="entry name" value="EAL domain"/>
    <property type="match status" value="1"/>
</dbReference>
<dbReference type="InterPro" id="IPR043128">
    <property type="entry name" value="Rev_trsase/Diguanyl_cyclase"/>
</dbReference>
<dbReference type="InterPro" id="IPR001789">
    <property type="entry name" value="Sig_transdc_resp-reg_receiver"/>
</dbReference>
<feature type="modified residue" description="4-aspartylphosphate" evidence="1">
    <location>
        <position position="70"/>
    </location>
</feature>
<feature type="region of interest" description="Disordered" evidence="2">
    <location>
        <begin position="725"/>
        <end position="755"/>
    </location>
</feature>
<dbReference type="InterPro" id="IPR035919">
    <property type="entry name" value="EAL_sf"/>
</dbReference>
<dbReference type="InterPro" id="IPR029787">
    <property type="entry name" value="Nucleotide_cyclase"/>
</dbReference>
<evidence type="ECO:0000259" key="3">
    <source>
        <dbReference type="PROSITE" id="PS50110"/>
    </source>
</evidence>
<evidence type="ECO:0000259" key="7">
    <source>
        <dbReference type="PROSITE" id="PS50887"/>
    </source>
</evidence>
<dbReference type="InterPro" id="IPR013767">
    <property type="entry name" value="PAS_fold"/>
</dbReference>
<dbReference type="Gene3D" id="3.30.450.20">
    <property type="entry name" value="PAS domain"/>
    <property type="match status" value="1"/>
</dbReference>
<dbReference type="SUPFAM" id="SSF55073">
    <property type="entry name" value="Nucleotide cyclase"/>
    <property type="match status" value="1"/>
</dbReference>
<dbReference type="Pfam" id="PF00989">
    <property type="entry name" value="PAS"/>
    <property type="match status" value="1"/>
</dbReference>
<keyword evidence="1" id="KW-0597">Phosphoprotein</keyword>
<reference evidence="8" key="1">
    <citation type="submission" date="2022-01" db="EMBL/GenBank/DDBJ databases">
        <authorList>
            <person name="Jo J.-H."/>
            <person name="Im W.-T."/>
        </authorList>
    </citation>
    <scope>NUCLEOTIDE SEQUENCE</scope>
    <source>
        <strain evidence="8">XY25</strain>
    </source>
</reference>
<dbReference type="PANTHER" id="PTHR44757:SF2">
    <property type="entry name" value="BIOFILM ARCHITECTURE MAINTENANCE PROTEIN MBAA"/>
    <property type="match status" value="1"/>
</dbReference>
<dbReference type="Gene3D" id="3.40.50.2300">
    <property type="match status" value="1"/>
</dbReference>